<organism evidence="15">
    <name type="scientific">Physcomitrium patens</name>
    <name type="common">Spreading-leaved earth moss</name>
    <name type="synonym">Physcomitrella patens</name>
    <dbReference type="NCBI Taxonomy" id="3218"/>
    <lineage>
        <taxon>Eukaryota</taxon>
        <taxon>Viridiplantae</taxon>
        <taxon>Streptophyta</taxon>
        <taxon>Embryophyta</taxon>
        <taxon>Bryophyta</taxon>
        <taxon>Bryophytina</taxon>
        <taxon>Bryopsida</taxon>
        <taxon>Funariidae</taxon>
        <taxon>Funariales</taxon>
        <taxon>Funariaceae</taxon>
        <taxon>Physcomitrium</taxon>
    </lineage>
</organism>
<keyword evidence="12 13" id="KW-0460">Magnesium</keyword>
<dbReference type="EnsemblPlants" id="Pp3c20_5410V3.1">
    <property type="protein sequence ID" value="Pp3c20_5410V3.1"/>
    <property type="gene ID" value="Pp3c20_5410"/>
</dbReference>
<keyword evidence="7 13" id="KW-0328">Glycosyltransferase</keyword>
<feature type="domain" description="Phosphoribosyltransferase" evidence="14">
    <location>
        <begin position="17"/>
        <end position="167"/>
    </location>
</feature>
<dbReference type="AlphaFoldDB" id="A0A2K1IU44"/>
<protein>
    <recommendedName>
        <fullName evidence="5 13">Hypoxanthine phosphoribosyltransferase</fullName>
        <ecNumber evidence="5 13">2.4.2.8</ecNumber>
    </recommendedName>
</protein>
<comment type="subcellular location">
    <subcellularLocation>
        <location evidence="2 13">Cytoplasm</location>
    </subcellularLocation>
</comment>
<dbReference type="InterPro" id="IPR000836">
    <property type="entry name" value="PRTase_dom"/>
</dbReference>
<evidence type="ECO:0000256" key="6">
    <source>
        <dbReference type="ARBA" id="ARBA00022490"/>
    </source>
</evidence>
<evidence type="ECO:0000256" key="10">
    <source>
        <dbReference type="ARBA" id="ARBA00022726"/>
    </source>
</evidence>
<dbReference type="GO" id="GO:0006166">
    <property type="term" value="P:purine ribonucleoside salvage"/>
    <property type="evidence" value="ECO:0007669"/>
    <property type="project" value="UniProtKB-KW"/>
</dbReference>
<reference evidence="15 17" key="1">
    <citation type="journal article" date="2008" name="Science">
        <title>The Physcomitrella genome reveals evolutionary insights into the conquest of land by plants.</title>
        <authorList>
            <person name="Rensing S."/>
            <person name="Lang D."/>
            <person name="Zimmer A."/>
            <person name="Terry A."/>
            <person name="Salamov A."/>
            <person name="Shapiro H."/>
            <person name="Nishiyama T."/>
            <person name="Perroud P.-F."/>
            <person name="Lindquist E."/>
            <person name="Kamisugi Y."/>
            <person name="Tanahashi T."/>
            <person name="Sakakibara K."/>
            <person name="Fujita T."/>
            <person name="Oishi K."/>
            <person name="Shin-I T."/>
            <person name="Kuroki Y."/>
            <person name="Toyoda A."/>
            <person name="Suzuki Y."/>
            <person name="Hashimoto A."/>
            <person name="Yamaguchi K."/>
            <person name="Sugano A."/>
            <person name="Kohara Y."/>
            <person name="Fujiyama A."/>
            <person name="Anterola A."/>
            <person name="Aoki S."/>
            <person name="Ashton N."/>
            <person name="Barbazuk W.B."/>
            <person name="Barker E."/>
            <person name="Bennetzen J."/>
            <person name="Bezanilla M."/>
            <person name="Blankenship R."/>
            <person name="Cho S.H."/>
            <person name="Dutcher S."/>
            <person name="Estelle M."/>
            <person name="Fawcett J.A."/>
            <person name="Gundlach H."/>
            <person name="Hanada K."/>
            <person name="Heyl A."/>
            <person name="Hicks K.A."/>
            <person name="Hugh J."/>
            <person name="Lohr M."/>
            <person name="Mayer K."/>
            <person name="Melkozernov A."/>
            <person name="Murata T."/>
            <person name="Nelson D."/>
            <person name="Pils B."/>
            <person name="Prigge M."/>
            <person name="Reiss B."/>
            <person name="Renner T."/>
            <person name="Rombauts S."/>
            <person name="Rushton P."/>
            <person name="Sanderfoot A."/>
            <person name="Schween G."/>
            <person name="Shiu S.-H."/>
            <person name="Stueber K."/>
            <person name="Theodoulou F.L."/>
            <person name="Tu H."/>
            <person name="Van de Peer Y."/>
            <person name="Verrier P.J."/>
            <person name="Waters E."/>
            <person name="Wood A."/>
            <person name="Yang L."/>
            <person name="Cove D."/>
            <person name="Cuming A."/>
            <person name="Hasebe M."/>
            <person name="Lucas S."/>
            <person name="Mishler D.B."/>
            <person name="Reski R."/>
            <person name="Grigoriev I."/>
            <person name="Quatrano R.S."/>
            <person name="Boore J.L."/>
        </authorList>
    </citation>
    <scope>NUCLEOTIDE SEQUENCE [LARGE SCALE GENOMIC DNA]</scope>
    <source>
        <strain evidence="16 17">cv. Gransden 2004</strain>
    </source>
</reference>
<evidence type="ECO:0000256" key="13">
    <source>
        <dbReference type="RuleBase" id="RU364099"/>
    </source>
</evidence>
<dbReference type="EC" id="2.4.2.8" evidence="5 13"/>
<keyword evidence="6 13" id="KW-0963">Cytoplasm</keyword>
<dbReference type="PANTHER" id="PTHR43340:SF1">
    <property type="entry name" value="HYPOXANTHINE PHOSPHORIBOSYLTRANSFERASE"/>
    <property type="match status" value="1"/>
</dbReference>
<dbReference type="EMBL" id="ABEU02000020">
    <property type="protein sequence ID" value="PNR32803.1"/>
    <property type="molecule type" value="Genomic_DNA"/>
</dbReference>
<evidence type="ECO:0000256" key="4">
    <source>
        <dbReference type="ARBA" id="ARBA00008391"/>
    </source>
</evidence>
<evidence type="ECO:0000256" key="5">
    <source>
        <dbReference type="ARBA" id="ARBA00011895"/>
    </source>
</evidence>
<comment type="cofactor">
    <cofactor evidence="1 13">
        <name>Mg(2+)</name>
        <dbReference type="ChEBI" id="CHEBI:18420"/>
    </cofactor>
</comment>
<dbReference type="GO" id="GO:0006178">
    <property type="term" value="P:guanine salvage"/>
    <property type="evidence" value="ECO:0000318"/>
    <property type="project" value="GO_Central"/>
</dbReference>
<dbReference type="InterPro" id="IPR029057">
    <property type="entry name" value="PRTase-like"/>
</dbReference>
<keyword evidence="11 13" id="KW-0547">Nucleotide-binding</keyword>
<dbReference type="InterPro" id="IPR005904">
    <property type="entry name" value="Hxn_phspho_trans"/>
</dbReference>
<dbReference type="OMA" id="MQWRVAP"/>
<dbReference type="SUPFAM" id="SSF53271">
    <property type="entry name" value="PRTase-like"/>
    <property type="match status" value="1"/>
</dbReference>
<dbReference type="GO" id="GO:0032264">
    <property type="term" value="P:IMP salvage"/>
    <property type="evidence" value="ECO:0000318"/>
    <property type="project" value="GO_Central"/>
</dbReference>
<evidence type="ECO:0000256" key="8">
    <source>
        <dbReference type="ARBA" id="ARBA00022679"/>
    </source>
</evidence>
<keyword evidence="10 13" id="KW-0660">Purine salvage</keyword>
<evidence type="ECO:0000256" key="7">
    <source>
        <dbReference type="ARBA" id="ARBA00022676"/>
    </source>
</evidence>
<dbReference type="FunCoup" id="A0A2K1IU44">
    <property type="interactions" value="1517"/>
</dbReference>
<dbReference type="GeneID" id="112272965"/>
<evidence type="ECO:0000256" key="3">
    <source>
        <dbReference type="ARBA" id="ARBA00004669"/>
    </source>
</evidence>
<dbReference type="GO" id="GO:0004422">
    <property type="term" value="F:hypoxanthine phosphoribosyltransferase activity"/>
    <property type="evidence" value="ECO:0000318"/>
    <property type="project" value="GO_Central"/>
</dbReference>
<dbReference type="KEGG" id="ppp:112272965"/>
<evidence type="ECO:0000256" key="1">
    <source>
        <dbReference type="ARBA" id="ARBA00001946"/>
    </source>
</evidence>
<keyword evidence="17" id="KW-1185">Reference proteome</keyword>
<dbReference type="UniPathway" id="UPA00591">
    <property type="reaction ID" value="UER00648"/>
</dbReference>
<dbReference type="PANTHER" id="PTHR43340">
    <property type="entry name" value="HYPOXANTHINE-GUANINE PHOSPHORIBOSYLTRANSFERASE"/>
    <property type="match status" value="1"/>
</dbReference>
<evidence type="ECO:0000256" key="9">
    <source>
        <dbReference type="ARBA" id="ARBA00022723"/>
    </source>
</evidence>
<comment type="pathway">
    <text evidence="3 13">Purine metabolism; IMP biosynthesis via salvage pathway; IMP from hypoxanthine: step 1/1.</text>
</comment>
<dbReference type="STRING" id="3218.A0A2K1IU44"/>
<dbReference type="GO" id="GO:0032263">
    <property type="term" value="P:GMP salvage"/>
    <property type="evidence" value="ECO:0000318"/>
    <property type="project" value="GO_Central"/>
</dbReference>
<dbReference type="OrthoDB" id="9449045at2759"/>
<proteinExistence type="inferred from homology"/>
<evidence type="ECO:0000313" key="16">
    <source>
        <dbReference type="EnsemblPlants" id="Pp3c20_5410V3.1"/>
    </source>
</evidence>
<dbReference type="Proteomes" id="UP000006727">
    <property type="component" value="Chromosome 20"/>
</dbReference>
<accession>A0A2K1IU44</accession>
<evidence type="ECO:0000313" key="15">
    <source>
        <dbReference type="EMBL" id="PNR32803.1"/>
    </source>
</evidence>
<dbReference type="Gramene" id="Pp3c20_5410V3.2">
    <property type="protein sequence ID" value="Pp3c20_5410V3.2"/>
    <property type="gene ID" value="Pp3c20_5410"/>
</dbReference>
<dbReference type="Pfam" id="PF00156">
    <property type="entry name" value="Pribosyltran"/>
    <property type="match status" value="1"/>
</dbReference>
<dbReference type="FunFam" id="3.40.50.2020:FF:000006">
    <property type="entry name" value="Hypoxanthine phosphoribosyltransferase"/>
    <property type="match status" value="1"/>
</dbReference>
<comment type="similarity">
    <text evidence="4 13">Belongs to the purine/pyrimidine phosphoribosyltransferase family.</text>
</comment>
<keyword evidence="8 13" id="KW-0808">Transferase</keyword>
<dbReference type="GO" id="GO:0046100">
    <property type="term" value="P:hypoxanthine metabolic process"/>
    <property type="evidence" value="ECO:0000318"/>
    <property type="project" value="GO_Central"/>
</dbReference>
<reference evidence="16" key="3">
    <citation type="submission" date="2020-12" db="UniProtKB">
        <authorList>
            <consortium name="EnsemblPlants"/>
        </authorList>
    </citation>
    <scope>IDENTIFICATION</scope>
</reference>
<evidence type="ECO:0000313" key="17">
    <source>
        <dbReference type="Proteomes" id="UP000006727"/>
    </source>
</evidence>
<dbReference type="CDD" id="cd06223">
    <property type="entry name" value="PRTases_typeI"/>
    <property type="match status" value="1"/>
</dbReference>
<gene>
    <name evidence="16" type="primary">LOC112272965</name>
    <name evidence="15" type="ORF">PHYPA_024745</name>
</gene>
<dbReference type="GO" id="GO:0005829">
    <property type="term" value="C:cytosol"/>
    <property type="evidence" value="ECO:0000318"/>
    <property type="project" value="GO_Central"/>
</dbReference>
<dbReference type="Gene3D" id="3.40.50.2020">
    <property type="match status" value="1"/>
</dbReference>
<dbReference type="PaxDb" id="3218-PP1S9_79V6.1"/>
<dbReference type="RefSeq" id="XP_024356973.1">
    <property type="nucleotide sequence ID" value="XM_024501205.2"/>
</dbReference>
<dbReference type="Gramene" id="Pp3c20_5410V3.1">
    <property type="protein sequence ID" value="Pp3c20_5410V3.1"/>
    <property type="gene ID" value="Pp3c20_5410"/>
</dbReference>
<dbReference type="InterPro" id="IPR050408">
    <property type="entry name" value="HGPRT"/>
</dbReference>
<keyword evidence="9 13" id="KW-0479">Metal-binding</keyword>
<name>A0A2K1IU44_PHYPA</name>
<dbReference type="GO" id="GO:0000166">
    <property type="term" value="F:nucleotide binding"/>
    <property type="evidence" value="ECO:0007669"/>
    <property type="project" value="UniProtKB-KW"/>
</dbReference>
<dbReference type="EnsemblPlants" id="Pp3c20_5410V3.2">
    <property type="protein sequence ID" value="Pp3c20_5410V3.2"/>
    <property type="gene ID" value="Pp3c20_5410"/>
</dbReference>
<evidence type="ECO:0000259" key="14">
    <source>
        <dbReference type="Pfam" id="PF00156"/>
    </source>
</evidence>
<evidence type="ECO:0000256" key="12">
    <source>
        <dbReference type="ARBA" id="ARBA00022842"/>
    </source>
</evidence>
<evidence type="ECO:0000256" key="2">
    <source>
        <dbReference type="ARBA" id="ARBA00004496"/>
    </source>
</evidence>
<comment type="catalytic activity">
    <reaction evidence="13">
        <text>IMP + diphosphate = hypoxanthine + 5-phospho-alpha-D-ribose 1-diphosphate</text>
        <dbReference type="Rhea" id="RHEA:17973"/>
        <dbReference type="ChEBI" id="CHEBI:17368"/>
        <dbReference type="ChEBI" id="CHEBI:33019"/>
        <dbReference type="ChEBI" id="CHEBI:58017"/>
        <dbReference type="ChEBI" id="CHEBI:58053"/>
        <dbReference type="EC" id="2.4.2.8"/>
    </reaction>
</comment>
<evidence type="ECO:0000256" key="11">
    <source>
        <dbReference type="ARBA" id="ARBA00022741"/>
    </source>
</evidence>
<reference evidence="15 17" key="2">
    <citation type="journal article" date="2018" name="Plant J.">
        <title>The Physcomitrella patens chromosome-scale assembly reveals moss genome structure and evolution.</title>
        <authorList>
            <person name="Lang D."/>
            <person name="Ullrich K.K."/>
            <person name="Murat F."/>
            <person name="Fuchs J."/>
            <person name="Jenkins J."/>
            <person name="Haas F.B."/>
            <person name="Piednoel M."/>
            <person name="Gundlach H."/>
            <person name="Van Bel M."/>
            <person name="Meyberg R."/>
            <person name="Vives C."/>
            <person name="Morata J."/>
            <person name="Symeonidi A."/>
            <person name="Hiss M."/>
            <person name="Muchero W."/>
            <person name="Kamisugi Y."/>
            <person name="Saleh O."/>
            <person name="Blanc G."/>
            <person name="Decker E.L."/>
            <person name="van Gessel N."/>
            <person name="Grimwood J."/>
            <person name="Hayes R.D."/>
            <person name="Graham S.W."/>
            <person name="Gunter L.E."/>
            <person name="McDaniel S.F."/>
            <person name="Hoernstein S.N.W."/>
            <person name="Larsson A."/>
            <person name="Li F.W."/>
            <person name="Perroud P.F."/>
            <person name="Phillips J."/>
            <person name="Ranjan P."/>
            <person name="Rokshar D.S."/>
            <person name="Rothfels C.J."/>
            <person name="Schneider L."/>
            <person name="Shu S."/>
            <person name="Stevenson D.W."/>
            <person name="Thummler F."/>
            <person name="Tillich M."/>
            <person name="Villarreal Aguilar J.C."/>
            <person name="Widiez T."/>
            <person name="Wong G.K."/>
            <person name="Wymore A."/>
            <person name="Zhang Y."/>
            <person name="Zimmer A.D."/>
            <person name="Quatrano R.S."/>
            <person name="Mayer K.F.X."/>
            <person name="Goodstein D."/>
            <person name="Casacuberta J.M."/>
            <person name="Vandepoele K."/>
            <person name="Reski R."/>
            <person name="Cuming A.C."/>
            <person name="Tuskan G.A."/>
            <person name="Maumus F."/>
            <person name="Salse J."/>
            <person name="Schmutz J."/>
            <person name="Rensing S.A."/>
        </authorList>
    </citation>
    <scope>NUCLEOTIDE SEQUENCE [LARGE SCALE GENOMIC DNA]</scope>
    <source>
        <strain evidence="16 17">cv. Gransden 2004</strain>
    </source>
</reference>
<dbReference type="GO" id="GO:0000287">
    <property type="term" value="F:magnesium ion binding"/>
    <property type="evidence" value="ECO:0000318"/>
    <property type="project" value="GO_Central"/>
</dbReference>
<dbReference type="NCBIfam" id="TIGR01203">
    <property type="entry name" value="HGPRTase"/>
    <property type="match status" value="1"/>
</dbReference>
<sequence>MKMEDDMLESVLWMAHEIQARVAELGRAISNDFDGRSFVVLGVATGAFMFVADLVRHISLPLQVDFVRVQSYGNNTKTSGVATIGTDCKIDLKDKHVIVVEDIIDTGITLAKLVNHLESKGATSVSVCVLLDKVFRRVVPLKLSGSGKCYVGFECPDYFVVGYGMDFAERFRSLPCIGVLKPEVYQQ</sequence>